<evidence type="ECO:0000259" key="2">
    <source>
        <dbReference type="PROSITE" id="PS51820"/>
    </source>
</evidence>
<protein>
    <recommendedName>
        <fullName evidence="4">PKD domain-containing protein</fullName>
    </recommendedName>
</protein>
<dbReference type="CDD" id="cd00146">
    <property type="entry name" value="PKD"/>
    <property type="match status" value="1"/>
</dbReference>
<dbReference type="SUPFAM" id="SSF56988">
    <property type="entry name" value="Anthrax protective antigen"/>
    <property type="match status" value="1"/>
</dbReference>
<dbReference type="SUPFAM" id="SSF48452">
    <property type="entry name" value="TPR-like"/>
    <property type="match status" value="2"/>
</dbReference>
<dbReference type="InterPro" id="IPR013783">
    <property type="entry name" value="Ig-like_fold"/>
</dbReference>
<feature type="domain" description="PKD" evidence="1">
    <location>
        <begin position="342"/>
        <end position="389"/>
    </location>
</feature>
<dbReference type="Pfam" id="PF18911">
    <property type="entry name" value="PKD_4"/>
    <property type="match status" value="1"/>
</dbReference>
<dbReference type="InterPro" id="IPR011990">
    <property type="entry name" value="TPR-like_helical_dom_sf"/>
</dbReference>
<dbReference type="Gene3D" id="1.25.40.10">
    <property type="entry name" value="Tetratricopeptide repeat domain"/>
    <property type="match status" value="1"/>
</dbReference>
<sequence>MRAIGHDVAVNASMRVRLCIIVAAVAAAVPASPADGQWWRSAWKARRIVAVENPKPTGLPGDDVAVVTMPTAGLTRPDGRDIRVVTPRGKLTAHRVLMTGPGDVIRIAFALRPGVTNYHIYFANRNPPDDPEELDIRRGVLQETWVLPGGRFGTLAQVRAVFEQAEMLIGRGFRTRIFQGYNPFGPQQRLATIFTAYFVAPESGPYTFCTSSQNASFLVVDGKRVVSNGGRHRPQTTASKQGRIELTKGLHRLTFYHVSPDGAPIVVAAWQPPDGKRIWPMAPGAFAPVFRARAGALEEYDRSVTLDIAAVHAGEGFLAGRYIQRYTFTASAIGPVRTKPRWQWSFGDGTKGEGERVDHVYLMPGEYTLTLTAQTHSGRRTRSMRLAVERPWDQVTQNKLDRLKDVVTIVAAYDLAALQTDSLGLAMVLFERTDKGDLLLQAGPEFAARDSAAGEVVQRAMAPYVKALLAGGQADQAAKMLASAAQMADSADARAMLLTRAGRVRLDELGQVEAARELFDHVLKRYGSEGSLTGVRGAHLGIGDIWRIRGDSAKARAAYKTATPAKAIRPGQQAFRAGDFARHVESYLRSGDLWAAREYLQRWADAMPADKLNGAWSLLMVKTLMLQGRHEAAAAEAETLVAINPASPQGALVLMLAANAYHRLGRTEKVVETLKTIIAMYPESTYAAEAIEKLNAP</sequence>
<proteinExistence type="predicted"/>
<comment type="caution">
    <text evidence="3">The sequence shown here is derived from an EMBL/GenBank/DDBJ whole genome shotgun (WGS) entry which is preliminary data.</text>
</comment>
<dbReference type="InterPro" id="IPR035986">
    <property type="entry name" value="PKD_dom_sf"/>
</dbReference>
<dbReference type="InterPro" id="IPR022409">
    <property type="entry name" value="PKD/Chitinase_dom"/>
</dbReference>
<dbReference type="Pfam" id="PF13432">
    <property type="entry name" value="TPR_16"/>
    <property type="match status" value="1"/>
</dbReference>
<dbReference type="SMART" id="SM00089">
    <property type="entry name" value="PKD"/>
    <property type="match status" value="1"/>
</dbReference>
<gene>
    <name evidence="3" type="ORF">LCGC14_0093960</name>
</gene>
<dbReference type="EMBL" id="LAZR01000026">
    <property type="protein sequence ID" value="KKO03472.1"/>
    <property type="molecule type" value="Genomic_DNA"/>
</dbReference>
<accession>A0A0F9XVQ6</accession>
<dbReference type="AlphaFoldDB" id="A0A0F9XVQ6"/>
<evidence type="ECO:0000259" key="1">
    <source>
        <dbReference type="PROSITE" id="PS50093"/>
    </source>
</evidence>
<dbReference type="Gene3D" id="2.60.40.10">
    <property type="entry name" value="Immunoglobulins"/>
    <property type="match status" value="1"/>
</dbReference>
<dbReference type="SMART" id="SM00758">
    <property type="entry name" value="PA14"/>
    <property type="match status" value="1"/>
</dbReference>
<dbReference type="Pfam" id="PF07691">
    <property type="entry name" value="PA14"/>
    <property type="match status" value="1"/>
</dbReference>
<dbReference type="SUPFAM" id="SSF49299">
    <property type="entry name" value="PKD domain"/>
    <property type="match status" value="1"/>
</dbReference>
<dbReference type="InterPro" id="IPR011658">
    <property type="entry name" value="PA14_dom"/>
</dbReference>
<dbReference type="PROSITE" id="PS51820">
    <property type="entry name" value="PA14"/>
    <property type="match status" value="1"/>
</dbReference>
<dbReference type="InterPro" id="IPR037524">
    <property type="entry name" value="PA14/GLEYA"/>
</dbReference>
<feature type="domain" description="PA14" evidence="2">
    <location>
        <begin position="135"/>
        <end position="285"/>
    </location>
</feature>
<organism evidence="3">
    <name type="scientific">marine sediment metagenome</name>
    <dbReference type="NCBI Taxonomy" id="412755"/>
    <lineage>
        <taxon>unclassified sequences</taxon>
        <taxon>metagenomes</taxon>
        <taxon>ecological metagenomes</taxon>
    </lineage>
</organism>
<reference evidence="3" key="1">
    <citation type="journal article" date="2015" name="Nature">
        <title>Complex archaea that bridge the gap between prokaryotes and eukaryotes.</title>
        <authorList>
            <person name="Spang A."/>
            <person name="Saw J.H."/>
            <person name="Jorgensen S.L."/>
            <person name="Zaremba-Niedzwiedzka K."/>
            <person name="Martijn J."/>
            <person name="Lind A.E."/>
            <person name="van Eijk R."/>
            <person name="Schleper C."/>
            <person name="Guy L."/>
            <person name="Ettema T.J."/>
        </authorList>
    </citation>
    <scope>NUCLEOTIDE SEQUENCE</scope>
</reference>
<dbReference type="PROSITE" id="PS50093">
    <property type="entry name" value="PKD"/>
    <property type="match status" value="1"/>
</dbReference>
<name>A0A0F9XVQ6_9ZZZZ</name>
<evidence type="ECO:0000313" key="3">
    <source>
        <dbReference type="EMBL" id="KKO03472.1"/>
    </source>
</evidence>
<evidence type="ECO:0008006" key="4">
    <source>
        <dbReference type="Google" id="ProtNLM"/>
    </source>
</evidence>
<dbReference type="InterPro" id="IPR000601">
    <property type="entry name" value="PKD_dom"/>
</dbReference>